<protein>
    <recommendedName>
        <fullName evidence="8">Tetratricopeptide repeat-containing protein</fullName>
    </recommendedName>
</protein>
<feature type="transmembrane region" description="Helical" evidence="5">
    <location>
        <begin position="13"/>
        <end position="32"/>
    </location>
</feature>
<dbReference type="Proteomes" id="UP000679179">
    <property type="component" value="Unassembled WGS sequence"/>
</dbReference>
<evidence type="ECO:0000256" key="3">
    <source>
        <dbReference type="PROSITE-ProRule" id="PRU00339"/>
    </source>
</evidence>
<evidence type="ECO:0000256" key="1">
    <source>
        <dbReference type="ARBA" id="ARBA00022737"/>
    </source>
</evidence>
<organism evidence="6 7">
    <name type="scientific">Clostridium polyendosporum</name>
    <dbReference type="NCBI Taxonomy" id="69208"/>
    <lineage>
        <taxon>Bacteria</taxon>
        <taxon>Bacillati</taxon>
        <taxon>Bacillota</taxon>
        <taxon>Clostridia</taxon>
        <taxon>Eubacteriales</taxon>
        <taxon>Clostridiaceae</taxon>
        <taxon>Clostridium</taxon>
    </lineage>
</organism>
<keyword evidence="5" id="KW-1133">Transmembrane helix</keyword>
<feature type="coiled-coil region" evidence="4">
    <location>
        <begin position="35"/>
        <end position="71"/>
    </location>
</feature>
<feature type="repeat" description="TPR" evidence="3">
    <location>
        <begin position="174"/>
        <end position="207"/>
    </location>
</feature>
<dbReference type="InterPro" id="IPR050498">
    <property type="entry name" value="Ycf3"/>
</dbReference>
<evidence type="ECO:0000313" key="6">
    <source>
        <dbReference type="EMBL" id="GIM29934.1"/>
    </source>
</evidence>
<comment type="caution">
    <text evidence="6">The sequence shown here is derived from an EMBL/GenBank/DDBJ whole genome shotgun (WGS) entry which is preliminary data.</text>
</comment>
<dbReference type="SUPFAM" id="SSF48452">
    <property type="entry name" value="TPR-like"/>
    <property type="match status" value="1"/>
</dbReference>
<proteinExistence type="predicted"/>
<dbReference type="SMART" id="SM00028">
    <property type="entry name" value="TPR"/>
    <property type="match status" value="4"/>
</dbReference>
<evidence type="ECO:0008006" key="8">
    <source>
        <dbReference type="Google" id="ProtNLM"/>
    </source>
</evidence>
<dbReference type="PANTHER" id="PTHR44858:SF1">
    <property type="entry name" value="UDP-N-ACETYLGLUCOSAMINE--PEPTIDE N-ACETYLGLUCOSAMINYLTRANSFERASE SPINDLY-RELATED"/>
    <property type="match status" value="1"/>
</dbReference>
<dbReference type="PANTHER" id="PTHR44858">
    <property type="entry name" value="TETRATRICOPEPTIDE REPEAT PROTEIN 6"/>
    <property type="match status" value="1"/>
</dbReference>
<keyword evidence="4" id="KW-0175">Coiled coil</keyword>
<dbReference type="RefSeq" id="WP_246503539.1">
    <property type="nucleotide sequence ID" value="NZ_BOPZ01000024.1"/>
</dbReference>
<gene>
    <name evidence="6" type="ORF">CPJCM30710_26000</name>
</gene>
<keyword evidence="1" id="KW-0677">Repeat</keyword>
<name>A0A919S143_9CLOT</name>
<sequence>MRINLPGSTKTKIIVLLILTIISFGVLINEGIKNRARIEKEKRLQEQLIKEKEKSEEEQKIREELEKKRVEEFNKEYEQAYIAFFSRKYEDAITIADSIIKKDSRFYKAYNIRGIAKAYKGNFEQGMNDIDKSLELKKDFGYGRFNKALTYELFGHYDEAIKWYNKALEIEEYEWSYYGIASIYGRRGDVDNTINYLKKAIEIEPKVKEEAKIEADFNPVRNSKKFIELVEK</sequence>
<dbReference type="EMBL" id="BOPZ01000024">
    <property type="protein sequence ID" value="GIM29934.1"/>
    <property type="molecule type" value="Genomic_DNA"/>
</dbReference>
<keyword evidence="2 3" id="KW-0802">TPR repeat</keyword>
<evidence type="ECO:0000313" key="7">
    <source>
        <dbReference type="Proteomes" id="UP000679179"/>
    </source>
</evidence>
<evidence type="ECO:0000256" key="2">
    <source>
        <dbReference type="ARBA" id="ARBA00022803"/>
    </source>
</evidence>
<keyword evidence="5" id="KW-0472">Membrane</keyword>
<dbReference type="PROSITE" id="PS50005">
    <property type="entry name" value="TPR"/>
    <property type="match status" value="1"/>
</dbReference>
<accession>A0A919S143</accession>
<dbReference type="NCBIfam" id="NF047558">
    <property type="entry name" value="TPR_END_plus"/>
    <property type="match status" value="1"/>
</dbReference>
<dbReference type="Pfam" id="PF13181">
    <property type="entry name" value="TPR_8"/>
    <property type="match status" value="2"/>
</dbReference>
<evidence type="ECO:0000256" key="4">
    <source>
        <dbReference type="SAM" id="Coils"/>
    </source>
</evidence>
<dbReference type="InterPro" id="IPR019734">
    <property type="entry name" value="TPR_rpt"/>
</dbReference>
<reference evidence="6" key="1">
    <citation type="submission" date="2021-03" db="EMBL/GenBank/DDBJ databases">
        <title>Taxonomic study of Clostridium polyendosporum from meadow-gley soil under rice.</title>
        <authorList>
            <person name="Kobayashi H."/>
            <person name="Tanizawa Y."/>
            <person name="Yagura M."/>
        </authorList>
    </citation>
    <scope>NUCLEOTIDE SEQUENCE</scope>
    <source>
        <strain evidence="6">JCM 30710</strain>
    </source>
</reference>
<dbReference type="InterPro" id="IPR011990">
    <property type="entry name" value="TPR-like_helical_dom_sf"/>
</dbReference>
<evidence type="ECO:0000256" key="5">
    <source>
        <dbReference type="SAM" id="Phobius"/>
    </source>
</evidence>
<dbReference type="AlphaFoldDB" id="A0A919S143"/>
<keyword evidence="7" id="KW-1185">Reference proteome</keyword>
<keyword evidence="5" id="KW-0812">Transmembrane</keyword>
<dbReference type="Gene3D" id="1.25.40.10">
    <property type="entry name" value="Tetratricopeptide repeat domain"/>
    <property type="match status" value="1"/>
</dbReference>